<evidence type="ECO:0000256" key="4">
    <source>
        <dbReference type="HAMAP-Rule" id="MF_00929"/>
    </source>
</evidence>
<dbReference type="HAMAP" id="MF_00929">
    <property type="entry name" value="Cellobiose_2_epim"/>
    <property type="match status" value="1"/>
</dbReference>
<comment type="caution">
    <text evidence="5">The sequence shown here is derived from an EMBL/GenBank/DDBJ whole genome shotgun (WGS) entry which is preliminary data.</text>
</comment>
<evidence type="ECO:0000256" key="2">
    <source>
        <dbReference type="ARBA" id="ARBA00008558"/>
    </source>
</evidence>
<reference evidence="6" key="1">
    <citation type="journal article" date="2019" name="Int. J. Syst. Evol. Microbiol.">
        <title>The Global Catalogue of Microorganisms (GCM) 10K type strain sequencing project: providing services to taxonomists for standard genome sequencing and annotation.</title>
        <authorList>
            <consortium name="The Broad Institute Genomics Platform"/>
            <consortium name="The Broad Institute Genome Sequencing Center for Infectious Disease"/>
            <person name="Wu L."/>
            <person name="Ma J."/>
        </authorList>
    </citation>
    <scope>NUCLEOTIDE SEQUENCE [LARGE SCALE GENOMIC DNA]</scope>
    <source>
        <strain evidence="6">CGMCC 1.12966</strain>
    </source>
</reference>
<proteinExistence type="inferred from homology"/>
<comment type="function">
    <text evidence="4">Catalyzes the reversible epimerization of cellobiose to 4-O-beta-D-glucopyranosyl-D-mannose (Glc-Man).</text>
</comment>
<evidence type="ECO:0000313" key="6">
    <source>
        <dbReference type="Proteomes" id="UP000620550"/>
    </source>
</evidence>
<dbReference type="EMBL" id="BNAF01000012">
    <property type="protein sequence ID" value="GHE44736.1"/>
    <property type="molecule type" value="Genomic_DNA"/>
</dbReference>
<evidence type="ECO:0000256" key="3">
    <source>
        <dbReference type="ARBA" id="ARBA00023235"/>
    </source>
</evidence>
<protein>
    <recommendedName>
        <fullName evidence="4">Cellobiose 2-epimerase</fullName>
        <shortName evidence="4">CE</shortName>
        <ecNumber evidence="4">5.1.3.11</ecNumber>
    </recommendedName>
</protein>
<comment type="similarity">
    <text evidence="4">Belongs to the cellobiose 2-epimerase family.</text>
</comment>
<dbReference type="InterPro" id="IPR028584">
    <property type="entry name" value="Cellobiose_2_epim"/>
</dbReference>
<gene>
    <name evidence="5" type="ORF">GCM10017764_29950</name>
</gene>
<keyword evidence="6" id="KW-1185">Reference proteome</keyword>
<comment type="catalytic activity">
    <reaction evidence="1 4">
        <text>D-cellobiose = beta-D-glucosyl-(1-&gt;4)-D-mannopyranose</text>
        <dbReference type="Rhea" id="RHEA:23384"/>
        <dbReference type="ChEBI" id="CHEBI:17057"/>
        <dbReference type="ChEBI" id="CHEBI:47931"/>
        <dbReference type="EC" id="5.1.3.11"/>
    </reaction>
</comment>
<keyword evidence="3 4" id="KW-0413">Isomerase</keyword>
<comment type="similarity">
    <text evidence="2">Belongs to the N-acylglucosamine 2-epimerase family.</text>
</comment>
<dbReference type="InterPro" id="IPR008928">
    <property type="entry name" value="6-hairpin_glycosidase_sf"/>
</dbReference>
<dbReference type="InterPro" id="IPR010819">
    <property type="entry name" value="AGE/CE"/>
</dbReference>
<dbReference type="Pfam" id="PF07221">
    <property type="entry name" value="GlcNAc_2-epim"/>
    <property type="match status" value="1"/>
</dbReference>
<name>A0ABQ3I1H8_9SPHI</name>
<dbReference type="InterPro" id="IPR012341">
    <property type="entry name" value="6hp_glycosidase-like_sf"/>
</dbReference>
<dbReference type="Gene3D" id="1.50.10.10">
    <property type="match status" value="1"/>
</dbReference>
<dbReference type="PANTHER" id="PTHR15108">
    <property type="entry name" value="N-ACYLGLUCOSAMINE-2-EPIMERASE"/>
    <property type="match status" value="1"/>
</dbReference>
<dbReference type="Proteomes" id="UP000620550">
    <property type="component" value="Unassembled WGS sequence"/>
</dbReference>
<organism evidence="5 6">
    <name type="scientific">Sphingobacterium griseoflavum</name>
    <dbReference type="NCBI Taxonomy" id="1474952"/>
    <lineage>
        <taxon>Bacteria</taxon>
        <taxon>Pseudomonadati</taxon>
        <taxon>Bacteroidota</taxon>
        <taxon>Sphingobacteriia</taxon>
        <taxon>Sphingobacteriales</taxon>
        <taxon>Sphingobacteriaceae</taxon>
        <taxon>Sphingobacterium</taxon>
    </lineage>
</organism>
<dbReference type="EC" id="5.1.3.11" evidence="4"/>
<sequence length="389" mass="45276">MDFKDILEGNILRFWSEKMVDREFGGFYGRIDGNGTLVRDSNKGVVMHARILWTFSAAYRILKQDRYLQLAKRAYGYIKDYFLDKEFGGVFWELDYRGNPVNTKKQTYALGFVLYGFSEFYRATGIAESLQLSKEMFWCIEKTFDREGDGYWEAFSRDWSPIGDMRLSEKDENQVKTMNTHLHILEPYSNLLRIWKDDKLLAAQKNLIDIFVKKIFIPKTGHLALFFDKTWNVVGNTISYGHDIEAAWLLWEAAVLVSDADLLTDLKPIVQAIGEASLEGVMANGAIAYEFKDGHRDEECHWWVQAEAIVGFSHLDLLHPERSYGAIAQGLWKFTQEKLIDYKSGEWYWSVWPNGIVNRKEDKAGFWKCPYHNSRMCFELMALNKNLSD</sequence>
<evidence type="ECO:0000313" key="5">
    <source>
        <dbReference type="EMBL" id="GHE44736.1"/>
    </source>
</evidence>
<dbReference type="SUPFAM" id="SSF48208">
    <property type="entry name" value="Six-hairpin glycosidases"/>
    <property type="match status" value="1"/>
</dbReference>
<accession>A0ABQ3I1H8</accession>
<evidence type="ECO:0000256" key="1">
    <source>
        <dbReference type="ARBA" id="ARBA00001470"/>
    </source>
</evidence>
<dbReference type="RefSeq" id="WP_189627512.1">
    <property type="nucleotide sequence ID" value="NZ_BNAF01000012.1"/>
</dbReference>